<gene>
    <name evidence="1" type="ORF">CS062_23970</name>
</gene>
<evidence type="ECO:0000313" key="1">
    <source>
        <dbReference type="EMBL" id="PIM50635.1"/>
    </source>
</evidence>
<comment type="caution">
    <text evidence="1">The sequence shown here is derived from an EMBL/GenBank/DDBJ whole genome shotgun (WGS) entry which is preliminary data.</text>
</comment>
<dbReference type="EMBL" id="PEOG01000113">
    <property type="protein sequence ID" value="PIM50635.1"/>
    <property type="molecule type" value="Genomic_DNA"/>
</dbReference>
<name>A0A2G9C2N6_9BURK</name>
<evidence type="ECO:0000313" key="2">
    <source>
        <dbReference type="Proteomes" id="UP000231501"/>
    </source>
</evidence>
<proteinExistence type="predicted"/>
<protein>
    <submittedName>
        <fullName evidence="1">Uncharacterized protein</fullName>
    </submittedName>
</protein>
<dbReference type="Proteomes" id="UP000231501">
    <property type="component" value="Unassembled WGS sequence"/>
</dbReference>
<reference evidence="1 2" key="1">
    <citation type="submission" date="2017-11" db="EMBL/GenBank/DDBJ databases">
        <title>Draft genome sequence of Mitsuaria sp. HWN-4.</title>
        <authorList>
            <person name="Gundlapally S.R."/>
        </authorList>
    </citation>
    <scope>NUCLEOTIDE SEQUENCE [LARGE SCALE GENOMIC DNA]</scope>
    <source>
        <strain evidence="1 2">HWN-4</strain>
    </source>
</reference>
<dbReference type="AlphaFoldDB" id="A0A2G9C2N6"/>
<accession>A0A2G9C2N6</accession>
<organism evidence="1 2">
    <name type="scientific">Roseateles chitinivorans</name>
    <dbReference type="NCBI Taxonomy" id="2917965"/>
    <lineage>
        <taxon>Bacteria</taxon>
        <taxon>Pseudomonadati</taxon>
        <taxon>Pseudomonadota</taxon>
        <taxon>Betaproteobacteria</taxon>
        <taxon>Burkholderiales</taxon>
        <taxon>Sphaerotilaceae</taxon>
        <taxon>Roseateles</taxon>
    </lineage>
</organism>
<keyword evidence="2" id="KW-1185">Reference proteome</keyword>
<sequence>MRAKYGAAALAKVDAALKALAAADKRRGVDTLVVPVDLASAMKPYDAAPVPARPDAKALKAAIDALARARQPHYLMLLGGPDLLPMVPLKNPAHGGELGDEDRIVPSDLPYACEAAYSTDPNRFLGPTRVVGRLPDLPGATRPDLLLQLIRAASRHKGLPRASFADSFALSAEVWQGSTRLSLTNTFGHADRLHLSPPDGPKWSKADLAPRMHFINCHGAADMPEYYGQRGEDFPVSMRSTLLRDRVTAGTVVAAECCYGAQLFDPALADGDWPMALRYLTDGACAFLGSTTIAYGPSEGNGSADLLCQYFLQRVLAGASLGRALLEARQKFAGERTHLDPMDLKTLGQFYLLGDPSLQPVAGVSHALARTKAFRKAFASVEDRGVRGLRRERLEREGRNLARSLPRLIPSEAAPAPAVLEAVRPMLKESGLDAERCARVSYRISGAPGHRAIHVYKGWVERRLLALIATEQDGRLLHVRRMHAR</sequence>